<accession>A0ACB9J3J9</accession>
<keyword evidence="2" id="KW-1185">Reference proteome</keyword>
<gene>
    <name evidence="1" type="ORF">L1987_19029</name>
</gene>
<dbReference type="Proteomes" id="UP001056120">
    <property type="component" value="Linkage Group LG06"/>
</dbReference>
<dbReference type="EMBL" id="CM042023">
    <property type="protein sequence ID" value="KAI3814278.1"/>
    <property type="molecule type" value="Genomic_DNA"/>
</dbReference>
<comment type="caution">
    <text evidence="1">The sequence shown here is derived from an EMBL/GenBank/DDBJ whole genome shotgun (WGS) entry which is preliminary data.</text>
</comment>
<reference evidence="2" key="1">
    <citation type="journal article" date="2022" name="Mol. Ecol. Resour.">
        <title>The genomes of chicory, endive, great burdock and yacon provide insights into Asteraceae palaeo-polyploidization history and plant inulin production.</title>
        <authorList>
            <person name="Fan W."/>
            <person name="Wang S."/>
            <person name="Wang H."/>
            <person name="Wang A."/>
            <person name="Jiang F."/>
            <person name="Liu H."/>
            <person name="Zhao H."/>
            <person name="Xu D."/>
            <person name="Zhang Y."/>
        </authorList>
    </citation>
    <scope>NUCLEOTIDE SEQUENCE [LARGE SCALE GENOMIC DNA]</scope>
    <source>
        <strain evidence="2">cv. Yunnan</strain>
    </source>
</reference>
<sequence length="110" mass="12704">MPRGTRGKGNPTVTNLFLTVREEPNQIFRDIVDIGVMIEYRLDLNVYPTSIPENCYLEITPCIFDVLWTVRLKGDMSFGYFIIVGETERWNFWNKVERCPRGMSSPSPGP</sequence>
<reference evidence="1 2" key="2">
    <citation type="journal article" date="2022" name="Mol. Ecol. Resour.">
        <title>The genomes of chicory, endive, great burdock and yacon provide insights into Asteraceae paleo-polyploidization history and plant inulin production.</title>
        <authorList>
            <person name="Fan W."/>
            <person name="Wang S."/>
            <person name="Wang H."/>
            <person name="Wang A."/>
            <person name="Jiang F."/>
            <person name="Liu H."/>
            <person name="Zhao H."/>
            <person name="Xu D."/>
            <person name="Zhang Y."/>
        </authorList>
    </citation>
    <scope>NUCLEOTIDE SEQUENCE [LARGE SCALE GENOMIC DNA]</scope>
    <source>
        <strain evidence="2">cv. Yunnan</strain>
        <tissue evidence="1">Leaves</tissue>
    </source>
</reference>
<protein>
    <submittedName>
        <fullName evidence="1">Uncharacterized protein</fullName>
    </submittedName>
</protein>
<evidence type="ECO:0000313" key="2">
    <source>
        <dbReference type="Proteomes" id="UP001056120"/>
    </source>
</evidence>
<organism evidence="1 2">
    <name type="scientific">Smallanthus sonchifolius</name>
    <dbReference type="NCBI Taxonomy" id="185202"/>
    <lineage>
        <taxon>Eukaryota</taxon>
        <taxon>Viridiplantae</taxon>
        <taxon>Streptophyta</taxon>
        <taxon>Embryophyta</taxon>
        <taxon>Tracheophyta</taxon>
        <taxon>Spermatophyta</taxon>
        <taxon>Magnoliopsida</taxon>
        <taxon>eudicotyledons</taxon>
        <taxon>Gunneridae</taxon>
        <taxon>Pentapetalae</taxon>
        <taxon>asterids</taxon>
        <taxon>campanulids</taxon>
        <taxon>Asterales</taxon>
        <taxon>Asteraceae</taxon>
        <taxon>Asteroideae</taxon>
        <taxon>Heliantheae alliance</taxon>
        <taxon>Millerieae</taxon>
        <taxon>Smallanthus</taxon>
    </lineage>
</organism>
<evidence type="ECO:0000313" key="1">
    <source>
        <dbReference type="EMBL" id="KAI3814278.1"/>
    </source>
</evidence>
<name>A0ACB9J3J9_9ASTR</name>
<proteinExistence type="predicted"/>